<name>W8TEQ6_PEPAC</name>
<evidence type="ECO:0000256" key="5">
    <source>
        <dbReference type="ARBA" id="ARBA00022676"/>
    </source>
</evidence>
<evidence type="ECO:0000256" key="3">
    <source>
        <dbReference type="ARBA" id="ARBA00006047"/>
    </source>
</evidence>
<comment type="cofactor">
    <cofactor evidence="2">
        <name>pyridoxal 5'-phosphate</name>
        <dbReference type="ChEBI" id="CHEBI:597326"/>
    </cofactor>
</comment>
<dbReference type="OrthoDB" id="9760804at2"/>
<sequence>MKNEPCKQLTRVAYFCMEYALQSSMKTFAGGLGILAGDYMKAAKDSSCSVIGIGILWKQGYGGQAVDSTGRVHDKYCNYKYDFLQDTGVKVTVDIKDKEVTCKVWKVDCFGNSPVYLLDTDIPENDNANVKLRWVTSKLYGGVEEERLAQEIVLGVGGVRALRKLGIETDVYHFNEGHAAFAGFELIREKMAGGLDFEEALERTREQIVFTTHTPVKEGNEKHPINALVYMGANLGLSGQQLERIGGSPFNMTVAGLRLCKAANAVSRLHAVTANKMWENIEDRPYIIPITNGIHRPTWVDMRLHRHIADGETIWKHHQENKKKLLSFVHKRTGHKLLEESITIGFARRAVDYKRPDLFMRNIEDFEALVKKWNVQIIFSGKAHPLDDSGKRVLENLIALSKKYPQNVVFIKNYDMEIAQRLVQGCDVWLNSPRRPNEACGTSGMKAAMNGVLNLSVLDGWWPESCIDGVNGWQFGDGFESTDAGIVDEWDRKKLIEVFDNHVAPTYYEDRQRWIEMMRSSINTTWDAFDIKRMINEYYEKMYTPSEKNR</sequence>
<evidence type="ECO:0000256" key="7">
    <source>
        <dbReference type="ARBA" id="ARBA00022898"/>
    </source>
</evidence>
<comment type="similarity">
    <text evidence="3">Belongs to the glycogen phosphorylase family.</text>
</comment>
<organism evidence="10 11">
    <name type="scientific">Peptoclostridium acidaminophilum DSM 3953</name>
    <dbReference type="NCBI Taxonomy" id="1286171"/>
    <lineage>
        <taxon>Bacteria</taxon>
        <taxon>Bacillati</taxon>
        <taxon>Bacillota</taxon>
        <taxon>Clostridia</taxon>
        <taxon>Peptostreptococcales</taxon>
        <taxon>Peptoclostridiaceae</taxon>
        <taxon>Peptoclostridium</taxon>
    </lineage>
</organism>
<comment type="function">
    <text evidence="9">Phosphorylase is an important allosteric enzyme in carbohydrate metabolism. Enzymes from different sources differ in their regulatory mechanisms and in their natural substrates. However, all known phosphorylases share catalytic and structural properties.</text>
</comment>
<dbReference type="HOGENOM" id="CLU_015112_1_0_9"/>
<evidence type="ECO:0000313" key="11">
    <source>
        <dbReference type="Proteomes" id="UP000019591"/>
    </source>
</evidence>
<dbReference type="Gene3D" id="3.40.50.2000">
    <property type="entry name" value="Glycogen Phosphorylase B"/>
    <property type="match status" value="3"/>
</dbReference>
<dbReference type="InterPro" id="IPR000811">
    <property type="entry name" value="Glyco_trans_35"/>
</dbReference>
<dbReference type="GO" id="GO:0005975">
    <property type="term" value="P:carbohydrate metabolic process"/>
    <property type="evidence" value="ECO:0007669"/>
    <property type="project" value="InterPro"/>
</dbReference>
<dbReference type="PROSITE" id="PS00102">
    <property type="entry name" value="PHOSPHORYLASE"/>
    <property type="match status" value="1"/>
</dbReference>
<dbReference type="AlphaFoldDB" id="W8TEQ6"/>
<keyword evidence="7" id="KW-0663">Pyridoxal phosphate</keyword>
<dbReference type="PANTHER" id="PTHR42655">
    <property type="entry name" value="GLYCOGEN PHOSPHORYLASE"/>
    <property type="match status" value="1"/>
</dbReference>
<comment type="catalytic activity">
    <reaction evidence="1">
        <text>[(1-&gt;4)-alpha-D-glucosyl](n) + phosphate = [(1-&gt;4)-alpha-D-glucosyl](n-1) + alpha-D-glucose 1-phosphate</text>
        <dbReference type="Rhea" id="RHEA:41732"/>
        <dbReference type="Rhea" id="RHEA-COMP:9584"/>
        <dbReference type="Rhea" id="RHEA-COMP:9586"/>
        <dbReference type="ChEBI" id="CHEBI:15444"/>
        <dbReference type="ChEBI" id="CHEBI:43474"/>
        <dbReference type="ChEBI" id="CHEBI:58601"/>
        <dbReference type="EC" id="2.4.1.1"/>
    </reaction>
</comment>
<dbReference type="InterPro" id="IPR052182">
    <property type="entry name" value="Glycogen/Maltodextrin_Phosph"/>
</dbReference>
<dbReference type="Proteomes" id="UP000019591">
    <property type="component" value="Chromosome"/>
</dbReference>
<dbReference type="STRING" id="1286171.EAL2_c10040"/>
<dbReference type="EMBL" id="CP007452">
    <property type="protein sequence ID" value="AHM56303.1"/>
    <property type="molecule type" value="Genomic_DNA"/>
</dbReference>
<keyword evidence="11" id="KW-1185">Reference proteome</keyword>
<keyword evidence="5 10" id="KW-0328">Glycosyltransferase</keyword>
<dbReference type="PANTHER" id="PTHR42655:SF1">
    <property type="entry name" value="GLYCOGEN PHOSPHORYLASE"/>
    <property type="match status" value="1"/>
</dbReference>
<dbReference type="eggNOG" id="COG0058">
    <property type="taxonomic scope" value="Bacteria"/>
</dbReference>
<evidence type="ECO:0000256" key="1">
    <source>
        <dbReference type="ARBA" id="ARBA00001275"/>
    </source>
</evidence>
<evidence type="ECO:0000256" key="8">
    <source>
        <dbReference type="ARBA" id="ARBA00023277"/>
    </source>
</evidence>
<keyword evidence="6 10" id="KW-0808">Transferase</keyword>
<evidence type="ECO:0000256" key="6">
    <source>
        <dbReference type="ARBA" id="ARBA00022679"/>
    </source>
</evidence>
<reference evidence="10 11" key="1">
    <citation type="journal article" date="2014" name="Genome Announc.">
        <title>Complete Genome Sequence of Amino Acid-Utilizing Eubacterium acidaminophilum al-2 (DSM 3953).</title>
        <authorList>
            <person name="Poehlein A."/>
            <person name="Andreesen J.R."/>
            <person name="Daniel R."/>
        </authorList>
    </citation>
    <scope>NUCLEOTIDE SEQUENCE [LARGE SCALE GENOMIC DNA]</scope>
    <source>
        <strain evidence="10 11">DSM 3953</strain>
    </source>
</reference>
<dbReference type="Pfam" id="PF00343">
    <property type="entry name" value="Phosphorylase"/>
    <property type="match status" value="1"/>
</dbReference>
<gene>
    <name evidence="10" type="primary">glgP2</name>
    <name evidence="10" type="ORF">EAL2_c10040</name>
</gene>
<dbReference type="NCBIfam" id="TIGR02094">
    <property type="entry name" value="more_P_ylases"/>
    <property type="match status" value="2"/>
</dbReference>
<evidence type="ECO:0000256" key="2">
    <source>
        <dbReference type="ARBA" id="ARBA00001933"/>
    </source>
</evidence>
<dbReference type="InterPro" id="IPR035090">
    <property type="entry name" value="Pyridoxal_P_attach_site"/>
</dbReference>
<protein>
    <recommendedName>
        <fullName evidence="4">glycogen phosphorylase</fullName>
        <ecNumber evidence="4">2.4.1.1</ecNumber>
    </recommendedName>
</protein>
<evidence type="ECO:0000313" key="10">
    <source>
        <dbReference type="EMBL" id="AHM56303.1"/>
    </source>
</evidence>
<dbReference type="InterPro" id="IPR011834">
    <property type="entry name" value="Agluc_phsphrylas"/>
</dbReference>
<dbReference type="GO" id="GO:0030170">
    <property type="term" value="F:pyridoxal phosphate binding"/>
    <property type="evidence" value="ECO:0007669"/>
    <property type="project" value="InterPro"/>
</dbReference>
<evidence type="ECO:0000256" key="9">
    <source>
        <dbReference type="ARBA" id="ARBA00025174"/>
    </source>
</evidence>
<dbReference type="GO" id="GO:0008184">
    <property type="term" value="F:glycogen phosphorylase activity"/>
    <property type="evidence" value="ECO:0007669"/>
    <property type="project" value="InterPro"/>
</dbReference>
<dbReference type="PATRIC" id="fig|1286171.3.peg.955"/>
<keyword evidence="8" id="KW-0119">Carbohydrate metabolism</keyword>
<accession>W8TEQ6</accession>
<proteinExistence type="inferred from homology"/>
<evidence type="ECO:0000256" key="4">
    <source>
        <dbReference type="ARBA" id="ARBA00012591"/>
    </source>
</evidence>
<dbReference type="EC" id="2.4.1.1" evidence="4"/>
<dbReference type="KEGG" id="eac:EAL2_c10040"/>
<dbReference type="RefSeq" id="WP_025435315.1">
    <property type="nucleotide sequence ID" value="NZ_CP007452.1"/>
</dbReference>
<dbReference type="SUPFAM" id="SSF53756">
    <property type="entry name" value="UDP-Glycosyltransferase/glycogen phosphorylase"/>
    <property type="match status" value="1"/>
</dbReference>